<organism evidence="2 3">
    <name type="scientific">Megalodesulfovibrio gigas (strain ATCC 19364 / DSM 1382 / NCIMB 9332 / VKM B-1759)</name>
    <name type="common">Desulfovibrio gigas</name>
    <dbReference type="NCBI Taxonomy" id="1121448"/>
    <lineage>
        <taxon>Bacteria</taxon>
        <taxon>Pseudomonadati</taxon>
        <taxon>Thermodesulfobacteriota</taxon>
        <taxon>Desulfovibrionia</taxon>
        <taxon>Desulfovibrionales</taxon>
        <taxon>Desulfovibrionaceae</taxon>
        <taxon>Megalodesulfovibrio</taxon>
    </lineage>
</organism>
<sequence length="239" mass="24310">MMRAACATMGHGQMVGILARPAEGAPEDSRAGLGAIPPEVQGRPCAAPEAGASCRELAAPLLSGEAVLSHAASWALAAVNASLPTPAGARTVKGQDIMRQLGTGRNVTVVGHFPFVERMADEFASFHVLERNPRPGDLDNRDGHAAAAVLPEADVAVITGTTLLNGTLGTLLELLPAGCTVILLGPSTPFAPSLLECGIHVLAGAAVIRPAETLDAVARGSCFRSLPGVSHLVWPGAGT</sequence>
<evidence type="ECO:0000313" key="2">
    <source>
        <dbReference type="EMBL" id="AGW13496.1"/>
    </source>
</evidence>
<dbReference type="Pfam" id="PF04016">
    <property type="entry name" value="DUF364"/>
    <property type="match status" value="1"/>
</dbReference>
<dbReference type="STRING" id="1121448.DGI_1674"/>
<dbReference type="HOGENOM" id="CLU_076326_0_1_7"/>
<reference evidence="2 3" key="1">
    <citation type="journal article" date="2013" name="J. Bacteriol.">
        <title>Roles of HynAB and Ech, the only two hydrogenases found in the model sulfate reducer Desulfovibrio gigas.</title>
        <authorList>
            <person name="Morais-Silva F.O."/>
            <person name="Santos C.I."/>
            <person name="Rodrigues R."/>
            <person name="Pereira I.A."/>
            <person name="Rodrigues-Pousada C."/>
        </authorList>
    </citation>
    <scope>NUCLEOTIDE SEQUENCE [LARGE SCALE GENOMIC DNA]</scope>
    <source>
        <strain evidence="3">ATCC 19364 / DSM 1382 / NCIMB 9332 / VKM B-1759</strain>
    </source>
</reference>
<accession>T2GBJ1</accession>
<dbReference type="eggNOG" id="COG2014">
    <property type="taxonomic scope" value="Bacteria"/>
</dbReference>
<keyword evidence="3" id="KW-1185">Reference proteome</keyword>
<dbReference type="AlphaFoldDB" id="T2GBJ1"/>
<dbReference type="Gene3D" id="3.40.50.11590">
    <property type="match status" value="1"/>
</dbReference>
<proteinExistence type="predicted"/>
<evidence type="ECO:0000313" key="3">
    <source>
        <dbReference type="Proteomes" id="UP000016587"/>
    </source>
</evidence>
<protein>
    <recommendedName>
        <fullName evidence="1">Putative heavy-metal chelation domain-containing protein</fullName>
    </recommendedName>
</protein>
<dbReference type="Gene3D" id="3.30.390.100">
    <property type="match status" value="1"/>
</dbReference>
<dbReference type="InterPro" id="IPR007161">
    <property type="entry name" value="DUF364"/>
</dbReference>
<dbReference type="KEGG" id="dgg:DGI_1674"/>
<feature type="domain" description="Putative heavy-metal chelation" evidence="1">
    <location>
        <begin position="96"/>
        <end position="226"/>
    </location>
</feature>
<dbReference type="SUPFAM" id="SSF159713">
    <property type="entry name" value="Dhaf3308-like"/>
    <property type="match status" value="1"/>
</dbReference>
<evidence type="ECO:0000259" key="1">
    <source>
        <dbReference type="Pfam" id="PF04016"/>
    </source>
</evidence>
<dbReference type="Proteomes" id="UP000016587">
    <property type="component" value="Chromosome"/>
</dbReference>
<dbReference type="EMBL" id="CP006585">
    <property type="protein sequence ID" value="AGW13496.1"/>
    <property type="molecule type" value="Genomic_DNA"/>
</dbReference>
<name>T2GBJ1_MEGG1</name>
<dbReference type="PATRIC" id="fig|1121448.10.peg.1661"/>
<reference evidence="3" key="2">
    <citation type="submission" date="2013-07" db="EMBL/GenBank/DDBJ databases">
        <authorList>
            <person name="Morais-Silva F.O."/>
            <person name="Rezende A.M."/>
            <person name="Pimentel C."/>
            <person name="Resende D.M."/>
            <person name="Santos C.I."/>
            <person name="Clemente C."/>
            <person name="de Oliveira L.M."/>
            <person name="da Silva S.M."/>
            <person name="Costa D.A."/>
            <person name="Varela-Raposo A."/>
            <person name="Horacio E.C.A."/>
            <person name="Matos M."/>
            <person name="Flores O."/>
            <person name="Ruiz J.C."/>
            <person name="Rodrigues-Pousada C."/>
        </authorList>
    </citation>
    <scope>NUCLEOTIDE SEQUENCE [LARGE SCALE GENOMIC DNA]</scope>
    <source>
        <strain evidence="3">ATCC 19364 / DSM 1382 / NCIMB 9332 / VKM B-1759</strain>
    </source>
</reference>
<gene>
    <name evidence="2" type="ORF">DGI_1674</name>
</gene>